<dbReference type="InterPro" id="IPR001606">
    <property type="entry name" value="ARID_dom"/>
</dbReference>
<dbReference type="GO" id="GO:0008270">
    <property type="term" value="F:zinc ion binding"/>
    <property type="evidence" value="ECO:0007669"/>
    <property type="project" value="UniProtKB-KW"/>
</dbReference>
<comment type="subcellular location">
    <subcellularLocation>
        <location evidence="1">Nucleus</location>
    </subcellularLocation>
</comment>
<dbReference type="PANTHER" id="PTHR10694">
    <property type="entry name" value="LYSINE-SPECIFIC DEMETHYLASE"/>
    <property type="match status" value="1"/>
</dbReference>
<dbReference type="Gene3D" id="2.60.120.650">
    <property type="entry name" value="Cupin"/>
    <property type="match status" value="2"/>
</dbReference>
<dbReference type="GO" id="GO:0034647">
    <property type="term" value="F:histone H3K4me/H3K4me2/H3K4me3 demethylase activity"/>
    <property type="evidence" value="ECO:0007669"/>
    <property type="project" value="TreeGrafter"/>
</dbReference>
<dbReference type="PROSITE" id="PS51184">
    <property type="entry name" value="JMJC"/>
    <property type="match status" value="1"/>
</dbReference>
<dbReference type="InterPro" id="IPR003347">
    <property type="entry name" value="JmjC_dom"/>
</dbReference>
<keyword evidence="13" id="KW-0489">Methyltransferase</keyword>
<dbReference type="Pfam" id="PF02375">
    <property type="entry name" value="JmjN"/>
    <property type="match status" value="1"/>
</dbReference>
<evidence type="ECO:0000256" key="6">
    <source>
        <dbReference type="ARBA" id="ARBA00023242"/>
    </source>
</evidence>
<dbReference type="CDD" id="cd15489">
    <property type="entry name" value="PHD_SF"/>
    <property type="match status" value="1"/>
</dbReference>
<evidence type="ECO:0000256" key="7">
    <source>
        <dbReference type="PROSITE-ProRule" id="PRU00146"/>
    </source>
</evidence>
<dbReference type="EMBL" id="LLZZ01000148">
    <property type="protein sequence ID" value="KTA99095.1"/>
    <property type="molecule type" value="Genomic_DNA"/>
</dbReference>
<dbReference type="SMART" id="SM01014">
    <property type="entry name" value="ARID"/>
    <property type="match status" value="1"/>
</dbReference>
<evidence type="ECO:0000256" key="4">
    <source>
        <dbReference type="ARBA" id="ARBA00022833"/>
    </source>
</evidence>
<dbReference type="PANTHER" id="PTHR10694:SF33">
    <property type="entry name" value="LYSINE-SPECIFIC DEMETHYLASE 5"/>
    <property type="match status" value="1"/>
</dbReference>
<dbReference type="InterPro" id="IPR013083">
    <property type="entry name" value="Znf_RING/FYVE/PHD"/>
</dbReference>
<dbReference type="GO" id="GO:1902275">
    <property type="term" value="P:regulation of chromatin organization"/>
    <property type="evidence" value="ECO:0007669"/>
    <property type="project" value="EnsemblFungi"/>
</dbReference>
<dbReference type="SMART" id="SM00249">
    <property type="entry name" value="PHD"/>
    <property type="match status" value="1"/>
</dbReference>
<dbReference type="AlphaFoldDB" id="A0A0W0C7U6"/>
<name>A0A0W0C7U6_CANGB</name>
<accession>A0A0W0C7U6</accession>
<dbReference type="GO" id="GO:0071041">
    <property type="term" value="P:antisense RNA transcript catabolic process"/>
    <property type="evidence" value="ECO:0007669"/>
    <property type="project" value="EnsemblFungi"/>
</dbReference>
<sequence length="740" mass="86157">MNAMEVPVVYPTEEEFADPIDYLNQPALRRLGKVYGMVRIVPPAGFNPPLALDKARFKFKVRWQNLNELQLLNRARLFFINNLNTFNRLKGHPAHLEHTYVRVATARLHLYDLYIHIMQRKGLLPTKSVLVDKPLWRSFLSRNKLSHTVSPEQLVQVFTSYLQDYYSYLYKMYRKTGSGSIYNAMLYKEAIPHSALQTNDLDSQDDQDHQDNQDNQDDRNEQGEETLRTQEPTPDEPVHHMARMSAAVGADDSELQDWCPICKHIPKDNELDDVSYCDSCSQIFHNRCIKNNNYLNNASGEWICNNCIIGNGFYGFKYSTHYFTLKEFEQKYGTDESPDVDKLEKEFWDLVGNQDVKTTVPYGADIHSEDPAELTGFPTNDKTYSTHPMNLLNLPQASSSLLPFLNRNISGMTIPWIYVGSKFSTFCWHLEDQYTLSANYQHEGSPKVWYSIPDNSCDNFHKLLHDLTPDLFEKQPDLLHQLVSLISPYDPLFKKYNVKWYKAVQHPNEYIVTFPRCYHAGFNTGYNINEAVNFTSESWLPYGLEAISDYQLTKKMPVFDMYELMVNILVMYYRDNLPSPVSDAFLQHCHHELLSYINKETRNILSVMPFIAQERLLHVSNQLHLDSEDTKEYIQEDDEDGFFCASCSTMCSFVFVLQCKLDRSRHAKRRKTTNNDNHLLKVREFKKHLEEDSDSQVLCLTHFLECKDKSETINSLISLREFNELHHILKLSGNKMDGIK</sequence>
<dbReference type="GO" id="GO:0008168">
    <property type="term" value="F:methyltransferase activity"/>
    <property type="evidence" value="ECO:0007669"/>
    <property type="project" value="UniProtKB-KW"/>
</dbReference>
<proteinExistence type="predicted"/>
<dbReference type="VEuPathDB" id="FungiDB:CAGL0H00528g"/>
<dbReference type="SMART" id="SM00545">
    <property type="entry name" value="JmjN"/>
    <property type="match status" value="1"/>
</dbReference>
<comment type="caution">
    <text evidence="13">The sequence shown here is derived from an EMBL/GenBank/DDBJ whole genome shotgun (WGS) entry which is preliminary data.</text>
</comment>
<gene>
    <name evidence="13" type="ORF">AO440_001921</name>
</gene>
<keyword evidence="3 7" id="KW-0863">Zinc-finger</keyword>
<dbReference type="GO" id="GO:0000122">
    <property type="term" value="P:negative regulation of transcription by RNA polymerase II"/>
    <property type="evidence" value="ECO:0007669"/>
    <property type="project" value="EnsemblFungi"/>
</dbReference>
<dbReference type="GO" id="GO:0000183">
    <property type="term" value="P:rDNA heterochromatin formation"/>
    <property type="evidence" value="ECO:0007669"/>
    <property type="project" value="EnsemblFungi"/>
</dbReference>
<keyword evidence="4" id="KW-0862">Zinc</keyword>
<evidence type="ECO:0000256" key="1">
    <source>
        <dbReference type="ARBA" id="ARBA00004123"/>
    </source>
</evidence>
<dbReference type="Proteomes" id="UP000054886">
    <property type="component" value="Unassembled WGS sequence"/>
</dbReference>
<dbReference type="GO" id="GO:0000278">
    <property type="term" value="P:mitotic cell cycle"/>
    <property type="evidence" value="ECO:0007669"/>
    <property type="project" value="EnsemblFungi"/>
</dbReference>
<dbReference type="Pfam" id="PF02373">
    <property type="entry name" value="JmjC"/>
    <property type="match status" value="1"/>
</dbReference>
<dbReference type="GO" id="GO:0060623">
    <property type="term" value="P:regulation of chromosome condensation"/>
    <property type="evidence" value="ECO:0007669"/>
    <property type="project" value="EnsemblFungi"/>
</dbReference>
<feature type="domain" description="ARID" evidence="10">
    <location>
        <begin position="73"/>
        <end position="170"/>
    </location>
</feature>
<evidence type="ECO:0000259" key="10">
    <source>
        <dbReference type="PROSITE" id="PS51011"/>
    </source>
</evidence>
<dbReference type="GO" id="GO:0032259">
    <property type="term" value="P:methylation"/>
    <property type="evidence" value="ECO:0007669"/>
    <property type="project" value="UniProtKB-KW"/>
</dbReference>
<feature type="compositionally biased region" description="Basic and acidic residues" evidence="8">
    <location>
        <begin position="206"/>
        <end position="228"/>
    </location>
</feature>
<dbReference type="GO" id="GO:0045944">
    <property type="term" value="P:positive regulation of transcription by RNA polymerase II"/>
    <property type="evidence" value="ECO:0007669"/>
    <property type="project" value="EnsemblFungi"/>
</dbReference>
<dbReference type="VEuPathDB" id="FungiDB:GWK60_H00341"/>
<dbReference type="PROSITE" id="PS51183">
    <property type="entry name" value="JMJN"/>
    <property type="match status" value="1"/>
</dbReference>
<dbReference type="InterPro" id="IPR001965">
    <property type="entry name" value="Znf_PHD"/>
</dbReference>
<dbReference type="GO" id="GO:0003677">
    <property type="term" value="F:DNA binding"/>
    <property type="evidence" value="ECO:0007669"/>
    <property type="project" value="InterPro"/>
</dbReference>
<dbReference type="GO" id="GO:0005634">
    <property type="term" value="C:nucleus"/>
    <property type="evidence" value="ECO:0007669"/>
    <property type="project" value="UniProtKB-SubCell"/>
</dbReference>
<feature type="domain" description="JmjN" evidence="11">
    <location>
        <begin position="6"/>
        <end position="49"/>
    </location>
</feature>
<protein>
    <submittedName>
        <fullName evidence="13">Histone demethylase JHD2</fullName>
    </submittedName>
</protein>
<keyword evidence="2" id="KW-0479">Metal-binding</keyword>
<evidence type="ECO:0000259" key="11">
    <source>
        <dbReference type="PROSITE" id="PS51183"/>
    </source>
</evidence>
<evidence type="ECO:0000256" key="8">
    <source>
        <dbReference type="SAM" id="MobiDB-lite"/>
    </source>
</evidence>
<evidence type="ECO:0000313" key="14">
    <source>
        <dbReference type="Proteomes" id="UP000054886"/>
    </source>
</evidence>
<dbReference type="InterPro" id="IPR003349">
    <property type="entry name" value="JmjN"/>
</dbReference>
<dbReference type="GO" id="GO:0043934">
    <property type="term" value="P:sporulation"/>
    <property type="evidence" value="ECO:0007669"/>
    <property type="project" value="EnsemblFungi"/>
</dbReference>
<dbReference type="SMART" id="SM00558">
    <property type="entry name" value="JmjC"/>
    <property type="match status" value="1"/>
</dbReference>
<evidence type="ECO:0000256" key="5">
    <source>
        <dbReference type="ARBA" id="ARBA00023004"/>
    </source>
</evidence>
<dbReference type="Pfam" id="PF00628">
    <property type="entry name" value="PHD"/>
    <property type="match status" value="1"/>
</dbReference>
<dbReference type="InterPro" id="IPR019787">
    <property type="entry name" value="Znf_PHD-finger"/>
</dbReference>
<evidence type="ECO:0000256" key="3">
    <source>
        <dbReference type="ARBA" id="ARBA00022771"/>
    </source>
</evidence>
<evidence type="ECO:0000259" key="12">
    <source>
        <dbReference type="PROSITE" id="PS51184"/>
    </source>
</evidence>
<evidence type="ECO:0000313" key="13">
    <source>
        <dbReference type="EMBL" id="KTA99095.1"/>
    </source>
</evidence>
<dbReference type="GO" id="GO:0000785">
    <property type="term" value="C:chromatin"/>
    <property type="evidence" value="ECO:0007669"/>
    <property type="project" value="TreeGrafter"/>
</dbReference>
<feature type="domain" description="PHD-type" evidence="9">
    <location>
        <begin position="256"/>
        <end position="310"/>
    </location>
</feature>
<feature type="region of interest" description="Disordered" evidence="8">
    <location>
        <begin position="199"/>
        <end position="237"/>
    </location>
</feature>
<dbReference type="VEuPathDB" id="FungiDB:GVI51_H00341"/>
<organism evidence="13 14">
    <name type="scientific">Candida glabrata</name>
    <name type="common">Yeast</name>
    <name type="synonym">Torulopsis glabrata</name>
    <dbReference type="NCBI Taxonomy" id="5478"/>
    <lineage>
        <taxon>Eukaryota</taxon>
        <taxon>Fungi</taxon>
        <taxon>Dikarya</taxon>
        <taxon>Ascomycota</taxon>
        <taxon>Saccharomycotina</taxon>
        <taxon>Saccharomycetes</taxon>
        <taxon>Saccharomycetales</taxon>
        <taxon>Saccharomycetaceae</taxon>
        <taxon>Nakaseomyces</taxon>
    </lineage>
</organism>
<dbReference type="SUPFAM" id="SSF51197">
    <property type="entry name" value="Clavaminate synthase-like"/>
    <property type="match status" value="1"/>
</dbReference>
<dbReference type="Gene3D" id="3.30.40.10">
    <property type="entry name" value="Zinc/RING finger domain, C3HC4 (zinc finger)"/>
    <property type="match status" value="1"/>
</dbReference>
<keyword evidence="5" id="KW-0408">Iron</keyword>
<feature type="domain" description="JmjC" evidence="12">
    <location>
        <begin position="383"/>
        <end position="551"/>
    </location>
</feature>
<dbReference type="SUPFAM" id="SSF57903">
    <property type="entry name" value="FYVE/PHD zinc finger"/>
    <property type="match status" value="1"/>
</dbReference>
<evidence type="ECO:0000259" key="9">
    <source>
        <dbReference type="PROSITE" id="PS50016"/>
    </source>
</evidence>
<evidence type="ECO:0000256" key="2">
    <source>
        <dbReference type="ARBA" id="ARBA00022723"/>
    </source>
</evidence>
<keyword evidence="6" id="KW-0539">Nucleus</keyword>
<dbReference type="VEuPathDB" id="FungiDB:B1J91_H00528g"/>
<dbReference type="InterPro" id="IPR011011">
    <property type="entry name" value="Znf_FYVE_PHD"/>
</dbReference>
<dbReference type="PROSITE" id="PS51011">
    <property type="entry name" value="ARID"/>
    <property type="match status" value="1"/>
</dbReference>
<dbReference type="PROSITE" id="PS50016">
    <property type="entry name" value="ZF_PHD_2"/>
    <property type="match status" value="1"/>
</dbReference>
<reference evidence="13 14" key="1">
    <citation type="submission" date="2015-10" db="EMBL/GenBank/DDBJ databases">
        <title>Draft genomes sequences of Candida glabrata isolates 1A, 1B, 2A, 2B, 3A and 3B.</title>
        <authorList>
            <person name="Haavelsrud O.E."/>
            <person name="Gaustad P."/>
        </authorList>
    </citation>
    <scope>NUCLEOTIDE SEQUENCE [LARGE SCALE GENOMIC DNA]</scope>
    <source>
        <strain evidence="13">910700640</strain>
    </source>
</reference>
<keyword evidence="13" id="KW-0808">Transferase</keyword>